<evidence type="ECO:0000256" key="3">
    <source>
        <dbReference type="ARBA" id="ARBA00012513"/>
    </source>
</evidence>
<feature type="compositionally biased region" description="Pro residues" evidence="13">
    <location>
        <begin position="789"/>
        <end position="799"/>
    </location>
</feature>
<evidence type="ECO:0000256" key="12">
    <source>
        <dbReference type="ARBA" id="ARBA00048679"/>
    </source>
</evidence>
<comment type="similarity">
    <text evidence="2">Belongs to the protein kinase superfamily. AGC Ser/Thr protein kinase family. PKC subfamily.</text>
</comment>
<dbReference type="FunFam" id="1.10.287.110:FF:000002">
    <property type="entry name" value="putative tyrosine-protein phosphatase auxilin isoform X2"/>
    <property type="match status" value="1"/>
</dbReference>
<dbReference type="InterPro" id="IPR008271">
    <property type="entry name" value="Ser/Thr_kinase_AS"/>
</dbReference>
<reference evidence="17" key="1">
    <citation type="submission" date="2021-03" db="EMBL/GenBank/DDBJ databases">
        <title>Chromosome level genome of the anhydrobiotic midge Polypedilum vanderplanki.</title>
        <authorList>
            <person name="Yoshida Y."/>
            <person name="Kikawada T."/>
            <person name="Gusev O."/>
        </authorList>
    </citation>
    <scope>NUCLEOTIDE SEQUENCE</scope>
    <source>
        <strain evidence="17">NIAS01</strain>
        <tissue evidence="17">Whole body or cell culture</tissue>
    </source>
</reference>
<feature type="compositionally biased region" description="Polar residues" evidence="13">
    <location>
        <begin position="915"/>
        <end position="937"/>
    </location>
</feature>
<dbReference type="Pfam" id="PF10409">
    <property type="entry name" value="PTEN_C2"/>
    <property type="match status" value="1"/>
</dbReference>
<feature type="domain" description="Protein kinase" evidence="14">
    <location>
        <begin position="33"/>
        <end position="307"/>
    </location>
</feature>
<dbReference type="InterPro" id="IPR000719">
    <property type="entry name" value="Prot_kinase_dom"/>
</dbReference>
<dbReference type="PROSITE" id="PS51182">
    <property type="entry name" value="C2_TENSIN"/>
    <property type="match status" value="1"/>
</dbReference>
<dbReference type="FunFam" id="2.60.40.1110:FF:000001">
    <property type="entry name" value="cyclin-G-associated kinase isoform X2"/>
    <property type="match status" value="1"/>
</dbReference>
<keyword evidence="18" id="KW-1185">Reference proteome</keyword>
<dbReference type="GO" id="GO:0045747">
    <property type="term" value="P:positive regulation of Notch signaling pathway"/>
    <property type="evidence" value="ECO:0007669"/>
    <property type="project" value="TreeGrafter"/>
</dbReference>
<evidence type="ECO:0000256" key="5">
    <source>
        <dbReference type="ARBA" id="ARBA00022553"/>
    </source>
</evidence>
<feature type="region of interest" description="Disordered" evidence="13">
    <location>
        <begin position="896"/>
        <end position="969"/>
    </location>
</feature>
<feature type="compositionally biased region" description="Polar residues" evidence="13">
    <location>
        <begin position="896"/>
        <end position="906"/>
    </location>
</feature>
<dbReference type="InterPro" id="IPR014020">
    <property type="entry name" value="Tensin_C2-dom"/>
</dbReference>
<dbReference type="GO" id="GO:2000369">
    <property type="term" value="P:regulation of clathrin-dependent endocytosis"/>
    <property type="evidence" value="ECO:0007669"/>
    <property type="project" value="TreeGrafter"/>
</dbReference>
<accession>A0A9J6BPY8</accession>
<comment type="subcellular location">
    <subcellularLocation>
        <location evidence="1">Cytoplasmic vesicle</location>
        <location evidence="1">Clathrin-coated vesicle</location>
    </subcellularLocation>
</comment>
<dbReference type="SUPFAM" id="SSF46565">
    <property type="entry name" value="Chaperone J-domain"/>
    <property type="match status" value="1"/>
</dbReference>
<comment type="catalytic activity">
    <reaction evidence="11">
        <text>L-threonyl-[protein] + ATP = O-phospho-L-threonyl-[protein] + ADP + H(+)</text>
        <dbReference type="Rhea" id="RHEA:46608"/>
        <dbReference type="Rhea" id="RHEA-COMP:11060"/>
        <dbReference type="Rhea" id="RHEA-COMP:11605"/>
        <dbReference type="ChEBI" id="CHEBI:15378"/>
        <dbReference type="ChEBI" id="CHEBI:30013"/>
        <dbReference type="ChEBI" id="CHEBI:30616"/>
        <dbReference type="ChEBI" id="CHEBI:61977"/>
        <dbReference type="ChEBI" id="CHEBI:456216"/>
        <dbReference type="EC" id="2.7.11.1"/>
    </reaction>
</comment>
<name>A0A9J6BPY8_POLVA</name>
<dbReference type="Pfam" id="PF00226">
    <property type="entry name" value="DnaJ"/>
    <property type="match status" value="1"/>
</dbReference>
<dbReference type="InterPro" id="IPR001623">
    <property type="entry name" value="DnaJ_domain"/>
</dbReference>
<dbReference type="PANTHER" id="PTHR22967">
    <property type="entry name" value="SERINE/THREONINE PROTEIN KINASE"/>
    <property type="match status" value="1"/>
</dbReference>
<feature type="compositionally biased region" description="Polar residues" evidence="13">
    <location>
        <begin position="1023"/>
        <end position="1033"/>
    </location>
</feature>
<keyword evidence="5" id="KW-0597">Phosphoprotein</keyword>
<evidence type="ECO:0000256" key="11">
    <source>
        <dbReference type="ARBA" id="ARBA00047899"/>
    </source>
</evidence>
<feature type="compositionally biased region" description="Polar residues" evidence="13">
    <location>
        <begin position="981"/>
        <end position="1011"/>
    </location>
</feature>
<feature type="domain" description="J" evidence="15">
    <location>
        <begin position="1097"/>
        <end position="1171"/>
    </location>
</feature>
<dbReference type="Gene3D" id="1.10.287.110">
    <property type="entry name" value="DnaJ domain"/>
    <property type="match status" value="1"/>
</dbReference>
<dbReference type="EMBL" id="JADBJN010000003">
    <property type="protein sequence ID" value="KAG5671757.1"/>
    <property type="molecule type" value="Genomic_DNA"/>
</dbReference>
<feature type="compositionally biased region" description="Low complexity" evidence="13">
    <location>
        <begin position="938"/>
        <end position="953"/>
    </location>
</feature>
<evidence type="ECO:0000256" key="6">
    <source>
        <dbReference type="ARBA" id="ARBA00022679"/>
    </source>
</evidence>
<evidence type="ECO:0000256" key="2">
    <source>
        <dbReference type="ARBA" id="ARBA00005490"/>
    </source>
</evidence>
<dbReference type="OrthoDB" id="1717591at2759"/>
<feature type="region of interest" description="Disordered" evidence="13">
    <location>
        <begin position="338"/>
        <end position="362"/>
    </location>
</feature>
<dbReference type="Gene3D" id="1.10.510.10">
    <property type="entry name" value="Transferase(Phosphotransferase) domain 1"/>
    <property type="match status" value="1"/>
</dbReference>
<evidence type="ECO:0000256" key="13">
    <source>
        <dbReference type="SAM" id="MobiDB-lite"/>
    </source>
</evidence>
<evidence type="ECO:0000259" key="14">
    <source>
        <dbReference type="PROSITE" id="PS50011"/>
    </source>
</evidence>
<dbReference type="InterPro" id="IPR029021">
    <property type="entry name" value="Prot-tyrosine_phosphatase-like"/>
</dbReference>
<sequence>MDGLFKKTINYFNTGSVDDDFVGQIVEVGEKKLKILRKIAEGGFAIVYVAKDIQDGNEFALKRLFGSDKDECNNIINEINIHKQVSGHVNIVQFITASFIDRTKNSGRSEHPPRAEYLLVTELCKGGSLYDCIDQSLEPPTVLKIIYQATKAIAHLHSHGINHRDIKIENFLIGSDGMLKLCDFGSATKESHEPDITWTTQQRNNLEEFLQKFTTPMYRSPEQLDTWNNYAIGVKTDIWALGCILFCLCYKKHPFEDGAKLRIINGNYSIPNDSRFVCFNDIIKGCFMVDPNMRFDVSMVLERLGAISETKGWQLKGELGIKGKPLISPINTEIVNQNQSPAHQQSTSIPSRPPPPRLNSVPQVKPEMRQTPTIPQQNFQQQQQSTSNNIGGGLFSSIKGNAGTFFKNLKDTSSKVMQTVQQTMSKGDTDISFITQRIFVMPCPSEGIESAYKTNHIEDIKMFVDQRFQASKLSVYNLGPRCARLPPPVRTVECGFIYQPNPPKAPILSHMFALAEDMYGFLHNDAKNVIIIQSPDGGKGTAATIISALMLYAQLIREPEDAMQMFAVKRTPPNMKPSELRYSYYMADIVRSHFPHYKPITLVSINFSPIPRMTKARDGCRLYIEVSANDRVAISTLQEYERMRLYHVSEGKANIHLNITLCGDITVTLYHARNAIAGIGRPQSLKICQLQFHSGFIPEEETLLSFNRSELDDVPDAEHVPNNFNLSLSVFVGDDERAPVSQPPWLSQKNRQRDPKILFSSQLEYEENVDNFITKPSSNHNSTNSLSHIPPPRPAPPTKRPNEGVIVNNSNEYKDAVDTDFIEPEKASQDVPTTEFDFLNLSGSKKTPPPVPEPPKQHQIPKVKEPSFDLLGGFDSNFSDPFPDIVGSVLNKPTTEPTLVNSNSNSDLDDIFGSLPQNNSSAPTIAPSKSSNDLNGLNFNNFASNTNSNSSTNLRQQQQPPLQEDKKDPFADLFSKSSQNAFGTSAQSSSTNASPRNNPSTPIHQTKSPNEPQRPDYSRSHFQDSSQAQSQKPKTGGDIFGDILGQQGYSFGKPNQGPKSINEMRKVEMAQTMDPEKLKVSEWIEGKRGNIRALLCSVHTILWSDAKWNKCEMSSLMSANDVKKAYRRCCLAVHPDKHTGTENENLAKLIFMELNNAFSDFENDASKQNLF</sequence>
<dbReference type="SUPFAM" id="SSF49562">
    <property type="entry name" value="C2 domain (Calcium/lipid-binding domain, CaLB)"/>
    <property type="match status" value="1"/>
</dbReference>
<feature type="region of interest" description="Disordered" evidence="13">
    <location>
        <begin position="839"/>
        <end position="861"/>
    </location>
</feature>
<evidence type="ECO:0000313" key="18">
    <source>
        <dbReference type="Proteomes" id="UP001107558"/>
    </source>
</evidence>
<dbReference type="SUPFAM" id="SSF52799">
    <property type="entry name" value="(Phosphotyrosine protein) phosphatases II"/>
    <property type="match status" value="1"/>
</dbReference>
<evidence type="ECO:0000313" key="17">
    <source>
        <dbReference type="EMBL" id="KAG5671757.1"/>
    </source>
</evidence>
<feature type="compositionally biased region" description="Low complexity" evidence="13">
    <location>
        <begin position="777"/>
        <end position="788"/>
    </location>
</feature>
<keyword evidence="7" id="KW-0547">Nucleotide-binding</keyword>
<dbReference type="SMART" id="SM00220">
    <property type="entry name" value="S_TKc"/>
    <property type="match status" value="1"/>
</dbReference>
<evidence type="ECO:0000256" key="7">
    <source>
        <dbReference type="ARBA" id="ARBA00022741"/>
    </source>
</evidence>
<feature type="region of interest" description="Disordered" evidence="13">
    <location>
        <begin position="772"/>
        <end position="806"/>
    </location>
</feature>
<comment type="catalytic activity">
    <reaction evidence="12">
        <text>L-seryl-[protein] + ATP = O-phospho-L-seryl-[protein] + ADP + H(+)</text>
        <dbReference type="Rhea" id="RHEA:17989"/>
        <dbReference type="Rhea" id="RHEA-COMP:9863"/>
        <dbReference type="Rhea" id="RHEA-COMP:11604"/>
        <dbReference type="ChEBI" id="CHEBI:15378"/>
        <dbReference type="ChEBI" id="CHEBI:29999"/>
        <dbReference type="ChEBI" id="CHEBI:30616"/>
        <dbReference type="ChEBI" id="CHEBI:83421"/>
        <dbReference type="ChEBI" id="CHEBI:456216"/>
        <dbReference type="EC" id="2.7.11.1"/>
    </reaction>
</comment>
<dbReference type="GO" id="GO:0005524">
    <property type="term" value="F:ATP binding"/>
    <property type="evidence" value="ECO:0007669"/>
    <property type="project" value="UniProtKB-KW"/>
</dbReference>
<dbReference type="InterPro" id="IPR036869">
    <property type="entry name" value="J_dom_sf"/>
</dbReference>
<keyword evidence="6" id="KW-0808">Transferase</keyword>
<dbReference type="Pfam" id="PF00069">
    <property type="entry name" value="Pkinase"/>
    <property type="match status" value="1"/>
</dbReference>
<dbReference type="Gene3D" id="3.90.190.10">
    <property type="entry name" value="Protein tyrosine phosphatase superfamily"/>
    <property type="match status" value="1"/>
</dbReference>
<dbReference type="Proteomes" id="UP001107558">
    <property type="component" value="Chromosome 3"/>
</dbReference>
<evidence type="ECO:0000259" key="15">
    <source>
        <dbReference type="PROSITE" id="PS50076"/>
    </source>
</evidence>
<dbReference type="EC" id="2.7.11.1" evidence="3"/>
<dbReference type="PROSITE" id="PS50011">
    <property type="entry name" value="PROTEIN_KINASE_DOM"/>
    <property type="match status" value="1"/>
</dbReference>
<proteinExistence type="inferred from homology"/>
<dbReference type="InterPro" id="IPR035892">
    <property type="entry name" value="C2_domain_sf"/>
</dbReference>
<dbReference type="Gene3D" id="2.60.40.1110">
    <property type="match status" value="1"/>
</dbReference>
<evidence type="ECO:0000256" key="4">
    <source>
        <dbReference type="ARBA" id="ARBA00022527"/>
    </source>
</evidence>
<evidence type="ECO:0000256" key="10">
    <source>
        <dbReference type="ARBA" id="ARBA00023329"/>
    </source>
</evidence>
<dbReference type="CDD" id="cd06257">
    <property type="entry name" value="DnaJ"/>
    <property type="match status" value="1"/>
</dbReference>
<dbReference type="PROSITE" id="PS50076">
    <property type="entry name" value="DNAJ_2"/>
    <property type="match status" value="1"/>
</dbReference>
<evidence type="ECO:0000259" key="16">
    <source>
        <dbReference type="PROSITE" id="PS51182"/>
    </source>
</evidence>
<dbReference type="SUPFAM" id="SSF56112">
    <property type="entry name" value="Protein kinase-like (PK-like)"/>
    <property type="match status" value="1"/>
</dbReference>
<evidence type="ECO:0000256" key="8">
    <source>
        <dbReference type="ARBA" id="ARBA00022777"/>
    </source>
</evidence>
<keyword evidence="8" id="KW-0418">Kinase</keyword>
<comment type="caution">
    <text evidence="17">The sequence shown here is derived from an EMBL/GenBank/DDBJ whole genome shotgun (WGS) entry which is preliminary data.</text>
</comment>
<dbReference type="PROSITE" id="PS00108">
    <property type="entry name" value="PROTEIN_KINASE_ST"/>
    <property type="match status" value="1"/>
</dbReference>
<dbReference type="AlphaFoldDB" id="A0A9J6BPY8"/>
<evidence type="ECO:0000256" key="1">
    <source>
        <dbReference type="ARBA" id="ARBA00004132"/>
    </source>
</evidence>
<gene>
    <name evidence="17" type="ORF">PVAND_001936</name>
</gene>
<evidence type="ECO:0000256" key="9">
    <source>
        <dbReference type="ARBA" id="ARBA00022840"/>
    </source>
</evidence>
<dbReference type="SMART" id="SM00271">
    <property type="entry name" value="DnaJ"/>
    <property type="match status" value="1"/>
</dbReference>
<organism evidence="17 18">
    <name type="scientific">Polypedilum vanderplanki</name>
    <name type="common">Sleeping chironomid midge</name>
    <dbReference type="NCBI Taxonomy" id="319348"/>
    <lineage>
        <taxon>Eukaryota</taxon>
        <taxon>Metazoa</taxon>
        <taxon>Ecdysozoa</taxon>
        <taxon>Arthropoda</taxon>
        <taxon>Hexapoda</taxon>
        <taxon>Insecta</taxon>
        <taxon>Pterygota</taxon>
        <taxon>Neoptera</taxon>
        <taxon>Endopterygota</taxon>
        <taxon>Diptera</taxon>
        <taxon>Nematocera</taxon>
        <taxon>Chironomoidea</taxon>
        <taxon>Chironomidae</taxon>
        <taxon>Chironominae</taxon>
        <taxon>Polypedilum</taxon>
        <taxon>Polypedilum</taxon>
    </lineage>
</organism>
<feature type="compositionally biased region" description="Basic and acidic residues" evidence="13">
    <location>
        <begin position="1013"/>
        <end position="1022"/>
    </location>
</feature>
<feature type="region of interest" description="Disordered" evidence="13">
    <location>
        <begin position="981"/>
        <end position="1059"/>
    </location>
</feature>
<dbReference type="GO" id="GO:0035612">
    <property type="term" value="F:AP-2 adaptor complex binding"/>
    <property type="evidence" value="ECO:0007669"/>
    <property type="project" value="TreeGrafter"/>
</dbReference>
<feature type="domain" description="C2 tensin-type" evidence="16">
    <location>
        <begin position="597"/>
        <end position="733"/>
    </location>
</feature>
<keyword evidence="10" id="KW-0968">Cytoplasmic vesicle</keyword>
<keyword evidence="4" id="KW-0723">Serine/threonine-protein kinase</keyword>
<dbReference type="GO" id="GO:0030136">
    <property type="term" value="C:clathrin-coated vesicle"/>
    <property type="evidence" value="ECO:0007669"/>
    <property type="project" value="UniProtKB-SubCell"/>
</dbReference>
<dbReference type="SMART" id="SM01326">
    <property type="entry name" value="PTEN_C2"/>
    <property type="match status" value="1"/>
</dbReference>
<dbReference type="InterPro" id="IPR011009">
    <property type="entry name" value="Kinase-like_dom_sf"/>
</dbReference>
<dbReference type="PANTHER" id="PTHR22967:SF57">
    <property type="entry name" value="AUXILIN, ISOFORM A-RELATED"/>
    <property type="match status" value="1"/>
</dbReference>
<protein>
    <recommendedName>
        <fullName evidence="3">non-specific serine/threonine protein kinase</fullName>
        <ecNumber evidence="3">2.7.11.1</ecNumber>
    </recommendedName>
</protein>
<dbReference type="GO" id="GO:0004674">
    <property type="term" value="F:protein serine/threonine kinase activity"/>
    <property type="evidence" value="ECO:0007669"/>
    <property type="project" value="UniProtKB-KW"/>
</dbReference>
<keyword evidence="9" id="KW-0067">ATP-binding</keyword>